<protein>
    <submittedName>
        <fullName evidence="7">Gluconate kinase</fullName>
    </submittedName>
</protein>
<dbReference type="NCBIfam" id="TIGR01314">
    <property type="entry name" value="gntK_FGGY"/>
    <property type="match status" value="1"/>
</dbReference>
<dbReference type="AlphaFoldDB" id="A0A127QD76"/>
<dbReference type="Pfam" id="PF02782">
    <property type="entry name" value="FGGY_C"/>
    <property type="match status" value="1"/>
</dbReference>
<feature type="domain" description="Carbohydrate kinase FGGY C-terminal" evidence="6">
    <location>
        <begin position="264"/>
        <end position="459"/>
    </location>
</feature>
<dbReference type="CDD" id="cd07770">
    <property type="entry name" value="ASKHA_NBD_FGGY_GntK"/>
    <property type="match status" value="1"/>
</dbReference>
<dbReference type="InterPro" id="IPR000577">
    <property type="entry name" value="Carb_kinase_FGGY"/>
</dbReference>
<evidence type="ECO:0000313" key="8">
    <source>
        <dbReference type="Proteomes" id="UP000074561"/>
    </source>
</evidence>
<dbReference type="GO" id="GO:0019521">
    <property type="term" value="P:D-gluconate metabolic process"/>
    <property type="evidence" value="ECO:0007669"/>
    <property type="project" value="InterPro"/>
</dbReference>
<dbReference type="RefSeq" id="WP_061945591.1">
    <property type="nucleotide sequence ID" value="NZ_CP013234.1"/>
</dbReference>
<evidence type="ECO:0000256" key="3">
    <source>
        <dbReference type="ARBA" id="ARBA00022777"/>
    </source>
</evidence>
<dbReference type="InterPro" id="IPR043129">
    <property type="entry name" value="ATPase_NBD"/>
</dbReference>
<evidence type="ECO:0000259" key="6">
    <source>
        <dbReference type="Pfam" id="PF02782"/>
    </source>
</evidence>
<evidence type="ECO:0000313" key="7">
    <source>
        <dbReference type="EMBL" id="AMP07785.1"/>
    </source>
</evidence>
<reference evidence="7 8" key="1">
    <citation type="submission" date="2015-11" db="EMBL/GenBank/DDBJ databases">
        <title>Exploring the genomic traits of fungus-feeding bacterial genus Collimonas.</title>
        <authorList>
            <person name="Song C."/>
            <person name="Schmidt R."/>
            <person name="de Jager V."/>
            <person name="Krzyzanowska D."/>
            <person name="Jongedijk E."/>
            <person name="Cankar K."/>
            <person name="Beekwilder J."/>
            <person name="van Veen A."/>
            <person name="de Boer W."/>
            <person name="van Veen J.A."/>
            <person name="Garbeva P."/>
        </authorList>
    </citation>
    <scope>NUCLEOTIDE SEQUENCE [LARGE SCALE GENOMIC DNA]</scope>
    <source>
        <strain evidence="7 8">Ter91</strain>
    </source>
</reference>
<keyword evidence="3 4" id="KW-0418">Kinase</keyword>
<keyword evidence="2 4" id="KW-0808">Transferase</keyword>
<evidence type="ECO:0000256" key="2">
    <source>
        <dbReference type="ARBA" id="ARBA00022679"/>
    </source>
</evidence>
<organism evidence="7 8">
    <name type="scientific">Collimonas pratensis</name>
    <dbReference type="NCBI Taxonomy" id="279113"/>
    <lineage>
        <taxon>Bacteria</taxon>
        <taxon>Pseudomonadati</taxon>
        <taxon>Pseudomonadota</taxon>
        <taxon>Betaproteobacteria</taxon>
        <taxon>Burkholderiales</taxon>
        <taxon>Oxalobacteraceae</taxon>
        <taxon>Collimonas</taxon>
    </lineage>
</organism>
<dbReference type="STRING" id="279113.CPter91_5502"/>
<dbReference type="PANTHER" id="PTHR43095:SF2">
    <property type="entry name" value="GLUCONOKINASE"/>
    <property type="match status" value="1"/>
</dbReference>
<dbReference type="InterPro" id="IPR050406">
    <property type="entry name" value="FGGY_Carb_Kinase"/>
</dbReference>
<dbReference type="KEGG" id="cpra:CPter91_5502"/>
<dbReference type="OrthoDB" id="9805576at2"/>
<dbReference type="InterPro" id="IPR006002">
    <property type="entry name" value="Gluconate_kinase"/>
</dbReference>
<dbReference type="PANTHER" id="PTHR43095">
    <property type="entry name" value="SUGAR KINASE"/>
    <property type="match status" value="1"/>
</dbReference>
<dbReference type="Proteomes" id="UP000074561">
    <property type="component" value="Chromosome"/>
</dbReference>
<sequence length="522" mass="56066">MQQPEYMLGVDIGTTSTKAVLFTTQGQIVAQHAVEYPLLCTTPGMAEQDPEQIYQAVLAAISTAVSAGGAEFGQIAGQVALVSFSAAMHSVIAVDQDGKLLSNSITWADNRAGAWANRIRDELDGHQIYLRTGTPIHPMSPLCKIMWLRHDQPELFARTARFVGMKEYVLFRLFGAWLVDHSIASATGMFNLQQLDWDQGALRMLGISPAQLSTLVPTTHHLSGLAPAVAQQLGLAPATPFVIGANDGVLSNLGVNAIAPGQVAVTIGTSGAMRTVIDKPLTDPAGRTFCYALTAKHWVVGGPTNNGGSIFHWVREELATAESAAAKNAGQDPYDALTKIAEGVRAGAEGLLFHPYLAGERAPLWNADARGSYFGLATHHGKPHMIRAALEGVIFSLYSILPAVEDLIGPTTHMMATGGFARSPLWRQMMADIFEREVVVPESVESSCLGAAVLGLYALGKVDSLDVIGSMVGSTHRHVPIPENVALYRRLWPIYAAMPKLLEQQYRQLSQFQRETAIGGPV</sequence>
<evidence type="ECO:0000259" key="5">
    <source>
        <dbReference type="Pfam" id="PF00370"/>
    </source>
</evidence>
<evidence type="ECO:0000256" key="4">
    <source>
        <dbReference type="RuleBase" id="RU003733"/>
    </source>
</evidence>
<accession>A0A127QD76</accession>
<evidence type="ECO:0000256" key="1">
    <source>
        <dbReference type="ARBA" id="ARBA00009156"/>
    </source>
</evidence>
<dbReference type="InterPro" id="IPR018484">
    <property type="entry name" value="FGGY_N"/>
</dbReference>
<dbReference type="Gene3D" id="3.30.420.40">
    <property type="match status" value="2"/>
</dbReference>
<gene>
    <name evidence="7" type="primary">gntK</name>
    <name evidence="7" type="ORF">CPter91_5502</name>
</gene>
<name>A0A127QD76_9BURK</name>
<dbReference type="PATRIC" id="fig|279113.9.peg.5460"/>
<dbReference type="InterPro" id="IPR018485">
    <property type="entry name" value="FGGY_C"/>
</dbReference>
<dbReference type="InterPro" id="IPR018483">
    <property type="entry name" value="Carb_kinase_FGGY_CS"/>
</dbReference>
<proteinExistence type="inferred from homology"/>
<dbReference type="EMBL" id="CP013234">
    <property type="protein sequence ID" value="AMP07785.1"/>
    <property type="molecule type" value="Genomic_DNA"/>
</dbReference>
<dbReference type="SUPFAM" id="SSF53067">
    <property type="entry name" value="Actin-like ATPase domain"/>
    <property type="match status" value="2"/>
</dbReference>
<dbReference type="PROSITE" id="PS00445">
    <property type="entry name" value="FGGY_KINASES_2"/>
    <property type="match status" value="1"/>
</dbReference>
<dbReference type="Pfam" id="PF00370">
    <property type="entry name" value="FGGY_N"/>
    <property type="match status" value="1"/>
</dbReference>
<feature type="domain" description="Carbohydrate kinase FGGY N-terminal" evidence="5">
    <location>
        <begin position="6"/>
        <end position="254"/>
    </location>
</feature>
<comment type="similarity">
    <text evidence="1 4">Belongs to the FGGY kinase family.</text>
</comment>
<dbReference type="PIRSF" id="PIRSF000538">
    <property type="entry name" value="GlpK"/>
    <property type="match status" value="1"/>
</dbReference>
<dbReference type="GO" id="GO:0046316">
    <property type="term" value="F:gluconokinase activity"/>
    <property type="evidence" value="ECO:0007669"/>
    <property type="project" value="InterPro"/>
</dbReference>